<dbReference type="AlphaFoldDB" id="A0A6C0HPA6"/>
<organism evidence="1">
    <name type="scientific">viral metagenome</name>
    <dbReference type="NCBI Taxonomy" id="1070528"/>
    <lineage>
        <taxon>unclassified sequences</taxon>
        <taxon>metagenomes</taxon>
        <taxon>organismal metagenomes</taxon>
    </lineage>
</organism>
<protein>
    <submittedName>
        <fullName evidence="1">Uncharacterized protein</fullName>
    </submittedName>
</protein>
<proteinExistence type="predicted"/>
<name>A0A6C0HPA6_9ZZZZ</name>
<sequence>MSCIKEGCKEPKTENAYCKKHKGAFLIEEGVKRGERVCANVIRGCRVVNDLTYSKTRCEPCLEKDRLRDKARRATKEEVEEGMKQCNTCSQIYPLDQFVGKLGETKTCFTCREDNKRADAKRDMDHTRELARANSAKPERKIVKKAWKDANVEKCATYWLEHRQRQIQKDLDVYLKKNAEQAKKWREANPEKVKQNNLNKKNNITAQYKIYQMSALDKKLDFKLSFEDFENMVSLPCYYCGIIQEKGFNGIDRLSSSESYIHSNCVSCCEMCNMMKGSSGPNVFVHRAEHILTNQKIIEGQLYPDDFIDIHGCSFNTYKIRAQNKGLSFDITKEQFETYKINPCYLCGKPGTTTHMNGIDRLDNTKGYTVENIKSCCWVCNYMKKKCEYEDLIDKLSLICSYQQEHPVSPSLLEENKNPIVKGNKVTHEEKVERTIERKEQGRKALCERYGSNDYIKEKAKDIALKRVGM</sequence>
<accession>A0A6C0HPA6</accession>
<evidence type="ECO:0000313" key="1">
    <source>
        <dbReference type="EMBL" id="QHT81986.1"/>
    </source>
</evidence>
<dbReference type="EMBL" id="MN739993">
    <property type="protein sequence ID" value="QHT81986.1"/>
    <property type="molecule type" value="Genomic_DNA"/>
</dbReference>
<dbReference type="Gene3D" id="3.30.40.220">
    <property type="match status" value="2"/>
</dbReference>
<reference evidence="1" key="1">
    <citation type="journal article" date="2020" name="Nature">
        <title>Giant virus diversity and host interactions through global metagenomics.</title>
        <authorList>
            <person name="Schulz F."/>
            <person name="Roux S."/>
            <person name="Paez-Espino D."/>
            <person name="Jungbluth S."/>
            <person name="Walsh D.A."/>
            <person name="Denef V.J."/>
            <person name="McMahon K.D."/>
            <person name="Konstantinidis K.T."/>
            <person name="Eloe-Fadrosh E.A."/>
            <person name="Kyrpides N.C."/>
            <person name="Woyke T."/>
        </authorList>
    </citation>
    <scope>NUCLEOTIDE SEQUENCE</scope>
    <source>
        <strain evidence="1">GVMAG-M-3300023184-160</strain>
    </source>
</reference>